<organism evidence="2">
    <name type="scientific">Xenopsylla cheopis</name>
    <name type="common">Oriental rat flea</name>
    <name type="synonym">Pulex cheopis</name>
    <dbReference type="NCBI Taxonomy" id="163159"/>
    <lineage>
        <taxon>Eukaryota</taxon>
        <taxon>Metazoa</taxon>
        <taxon>Ecdysozoa</taxon>
        <taxon>Arthropoda</taxon>
        <taxon>Hexapoda</taxon>
        <taxon>Insecta</taxon>
        <taxon>Pterygota</taxon>
        <taxon>Neoptera</taxon>
        <taxon>Endopterygota</taxon>
        <taxon>Siphonaptera</taxon>
        <taxon>Pulicidae</taxon>
        <taxon>Xenopsyllinae</taxon>
        <taxon>Xenopsylla</taxon>
    </lineage>
</organism>
<feature type="chain" id="PRO_5026713176" evidence="1">
    <location>
        <begin position="24"/>
        <end position="128"/>
    </location>
</feature>
<dbReference type="EMBL" id="GIIL01006195">
    <property type="protein sequence ID" value="NOV49921.1"/>
    <property type="molecule type" value="Transcribed_RNA"/>
</dbReference>
<protein>
    <submittedName>
        <fullName evidence="2">Putative secreted protein</fullName>
    </submittedName>
</protein>
<dbReference type="GO" id="GO:0005576">
    <property type="term" value="C:extracellular region"/>
    <property type="evidence" value="ECO:0007669"/>
    <property type="project" value="InterPro"/>
</dbReference>
<keyword evidence="1" id="KW-0732">Signal</keyword>
<reference evidence="2" key="1">
    <citation type="submission" date="2020-03" db="EMBL/GenBank/DDBJ databases">
        <title>Transcriptomic Profiling of the Digestive Tract of the Rat Flea, Xenopsylla cheopis, Following Blood Feeding and Infection with Yersinia pestis.</title>
        <authorList>
            <person name="Bland D.M."/>
            <person name="Martens C.A."/>
            <person name="Virtaneva K."/>
            <person name="Kanakabandi K."/>
            <person name="Long D."/>
            <person name="Rosenke R."/>
            <person name="Saturday G.A."/>
            <person name="Hoyt F.H."/>
            <person name="Bruno D.P."/>
            <person name="Ribeiro J.M.C."/>
            <person name="Hinnebusch J."/>
        </authorList>
    </citation>
    <scope>NUCLEOTIDE SEQUENCE</scope>
</reference>
<dbReference type="AlphaFoldDB" id="A0A6M2DXX7"/>
<accession>A0A6M2DXX7</accession>
<dbReference type="InterPro" id="IPR009382">
    <property type="entry name" value="Coleoptericin"/>
</dbReference>
<proteinExistence type="predicted"/>
<dbReference type="Pfam" id="PF06286">
    <property type="entry name" value="Coleoptericin"/>
    <property type="match status" value="1"/>
</dbReference>
<feature type="signal peptide" evidence="1">
    <location>
        <begin position="1"/>
        <end position="23"/>
    </location>
</feature>
<evidence type="ECO:0000256" key="1">
    <source>
        <dbReference type="SAM" id="SignalP"/>
    </source>
</evidence>
<name>A0A6M2DXX7_XENCH</name>
<dbReference type="GO" id="GO:0042742">
    <property type="term" value="P:defense response to bacterium"/>
    <property type="evidence" value="ECO:0007669"/>
    <property type="project" value="InterPro"/>
</dbReference>
<evidence type="ECO:0000313" key="2">
    <source>
        <dbReference type="EMBL" id="NOV49921.1"/>
    </source>
</evidence>
<sequence length="128" mass="14697">MHFTNKHTLLCCLIVAMLAFVKSHPLMDNQYLDDEQYEVPYQVYYGEINDEHNLIRERRSPDQVYDNGHVRGEVNRDNNGNTNVAVGAQGNIYKDKARSVDAEAQWSKVISGPGRAKPQVSGRITYRW</sequence>